<dbReference type="PANTHER" id="PTHR33710:SF78">
    <property type="entry name" value="ENDONUCLEASE_EXONUCLEASE_PHOSPHATASE DOMAIN-CONTAINING PROTEIN"/>
    <property type="match status" value="1"/>
</dbReference>
<dbReference type="STRING" id="4097.A0A1S3XT15"/>
<dbReference type="GeneID" id="107768476"/>
<dbReference type="Proteomes" id="UP000790787">
    <property type="component" value="Chromosome 13"/>
</dbReference>
<organism evidence="1 2">
    <name type="scientific">Nicotiana tabacum</name>
    <name type="common">Common tobacco</name>
    <dbReference type="NCBI Taxonomy" id="4097"/>
    <lineage>
        <taxon>Eukaryota</taxon>
        <taxon>Viridiplantae</taxon>
        <taxon>Streptophyta</taxon>
        <taxon>Embryophyta</taxon>
        <taxon>Tracheophyta</taxon>
        <taxon>Spermatophyta</taxon>
        <taxon>Magnoliopsida</taxon>
        <taxon>eudicotyledons</taxon>
        <taxon>Gunneridae</taxon>
        <taxon>Pentapetalae</taxon>
        <taxon>asterids</taxon>
        <taxon>lamiids</taxon>
        <taxon>Solanales</taxon>
        <taxon>Solanaceae</taxon>
        <taxon>Nicotianoideae</taxon>
        <taxon>Nicotianeae</taxon>
        <taxon>Nicotiana</taxon>
    </lineage>
</organism>
<keyword evidence="1" id="KW-1185">Reference proteome</keyword>
<dbReference type="OMA" id="RECGFLE"/>
<protein>
    <submittedName>
        <fullName evidence="2">Uncharacterized protein LOC107768476</fullName>
    </submittedName>
</protein>
<gene>
    <name evidence="2" type="primary">LOC107768476</name>
</gene>
<dbReference type="Gene3D" id="3.60.10.10">
    <property type="entry name" value="Endonuclease/exonuclease/phosphatase"/>
    <property type="match status" value="1"/>
</dbReference>
<dbReference type="SUPFAM" id="SSF56219">
    <property type="entry name" value="DNase I-like"/>
    <property type="match status" value="1"/>
</dbReference>
<dbReference type="RefSeq" id="XP_016443091.1">
    <property type="nucleotide sequence ID" value="XM_016587605.1"/>
</dbReference>
<dbReference type="OrthoDB" id="1282385at2759"/>
<reference evidence="2" key="2">
    <citation type="submission" date="2025-08" db="UniProtKB">
        <authorList>
            <consortium name="RefSeq"/>
        </authorList>
    </citation>
    <scope>IDENTIFICATION</scope>
    <source>
        <tissue evidence="2">Leaf</tissue>
    </source>
</reference>
<dbReference type="AlphaFoldDB" id="A0A1S3XT15"/>
<sequence>MEDRIGGNPVTWAEVADFNNCMRECGFLELPYHHSKYTWNDRHCGLRIYSKIDWTFNNGEWLDLMPSCKAKLLPEGISDHCPIKITLSDDAPRVKRSFKYYNAWAQHSQFNQIVADLWRTPIEGCKMFQIVKKLKLLKRKLSELNSQYFCNIEQTAKVDRQALKQMHEMLQTGPSNPDLQQEEHEKYQKFRESSYLGEMLLQQKSKATWLRLGDDNTGYFYSIIRHKRLKLATIQLKDDKGGMSDRTWSNCRSVPELLSRVAWPIEEREVKKALFQIDNNKSPGPDGYSSGFFKASWHILGSDITEAILDFFRNGRLLKQIFHQHCSNS</sequence>
<dbReference type="PaxDb" id="4097-A0A1S3XT15"/>
<name>A0A1S3XT15_TOBAC</name>
<evidence type="ECO:0000313" key="2">
    <source>
        <dbReference type="RefSeq" id="XP_016443091.1"/>
    </source>
</evidence>
<proteinExistence type="predicted"/>
<dbReference type="PANTHER" id="PTHR33710">
    <property type="entry name" value="BNAC02G09200D PROTEIN"/>
    <property type="match status" value="1"/>
</dbReference>
<accession>A0A1S3XT15</accession>
<reference evidence="1" key="1">
    <citation type="journal article" date="2014" name="Nat. Commun.">
        <title>The tobacco genome sequence and its comparison with those of tomato and potato.</title>
        <authorList>
            <person name="Sierro N."/>
            <person name="Battey J.N."/>
            <person name="Ouadi S."/>
            <person name="Bakaher N."/>
            <person name="Bovet L."/>
            <person name="Willig A."/>
            <person name="Goepfert S."/>
            <person name="Peitsch M.C."/>
            <person name="Ivanov N.V."/>
        </authorList>
    </citation>
    <scope>NUCLEOTIDE SEQUENCE [LARGE SCALE GENOMIC DNA]</scope>
</reference>
<dbReference type="KEGG" id="nta:107768476"/>
<dbReference type="InterPro" id="IPR036691">
    <property type="entry name" value="Endo/exonu/phosph_ase_sf"/>
</dbReference>
<evidence type="ECO:0000313" key="1">
    <source>
        <dbReference type="Proteomes" id="UP000790787"/>
    </source>
</evidence>